<comment type="caution">
    <text evidence="2">The sequence shown here is derived from an EMBL/GenBank/DDBJ whole genome shotgun (WGS) entry which is preliminary data.</text>
</comment>
<dbReference type="RefSeq" id="WP_322185636.1">
    <property type="nucleotide sequence ID" value="NZ_JAXLPB010000001.1"/>
</dbReference>
<gene>
    <name evidence="2" type="ORF">U0C82_03370</name>
</gene>
<dbReference type="Pfam" id="PF06568">
    <property type="entry name" value="YjiS-like"/>
    <property type="match status" value="1"/>
</dbReference>
<organism evidence="2 3">
    <name type="scientific">Fulvimarina uroteuthidis</name>
    <dbReference type="NCBI Taxonomy" id="3098149"/>
    <lineage>
        <taxon>Bacteria</taxon>
        <taxon>Pseudomonadati</taxon>
        <taxon>Pseudomonadota</taxon>
        <taxon>Alphaproteobacteria</taxon>
        <taxon>Hyphomicrobiales</taxon>
        <taxon>Aurantimonadaceae</taxon>
        <taxon>Fulvimarina</taxon>
    </lineage>
</organism>
<name>A0ABU5I058_9HYPH</name>
<protein>
    <submittedName>
        <fullName evidence="2">DUF1127 domain-containing protein</fullName>
    </submittedName>
</protein>
<dbReference type="Proteomes" id="UP001294412">
    <property type="component" value="Unassembled WGS sequence"/>
</dbReference>
<evidence type="ECO:0000313" key="2">
    <source>
        <dbReference type="EMBL" id="MDY8108189.1"/>
    </source>
</evidence>
<dbReference type="InterPro" id="IPR009506">
    <property type="entry name" value="YjiS-like"/>
</dbReference>
<accession>A0ABU5I058</accession>
<reference evidence="2 3" key="1">
    <citation type="submission" date="2023-12" db="EMBL/GenBank/DDBJ databases">
        <title>Description of Novel Strain Fulvimarina sp. 2208YS6-2-32 isolated from Uroteuthis (Photololigo) edulis.</title>
        <authorList>
            <person name="Park J.-S."/>
        </authorList>
    </citation>
    <scope>NUCLEOTIDE SEQUENCE [LARGE SCALE GENOMIC DNA]</scope>
    <source>
        <strain evidence="2 3">2208YS6-2-32</strain>
    </source>
</reference>
<proteinExistence type="predicted"/>
<sequence length="91" mass="10261">MAIIQKTSTGEFTTRIGDAARLFTAAVRAIALTIVNRRAARRLADLPDYLLNDIGLKRDDVHDALNRDWRCDPTYLLAVKSAENIYRSKGR</sequence>
<keyword evidence="3" id="KW-1185">Reference proteome</keyword>
<feature type="domain" description="YjiS-like" evidence="1">
    <location>
        <begin position="28"/>
        <end position="62"/>
    </location>
</feature>
<evidence type="ECO:0000259" key="1">
    <source>
        <dbReference type="Pfam" id="PF06568"/>
    </source>
</evidence>
<dbReference type="EMBL" id="JAXLPB010000001">
    <property type="protein sequence ID" value="MDY8108189.1"/>
    <property type="molecule type" value="Genomic_DNA"/>
</dbReference>
<evidence type="ECO:0000313" key="3">
    <source>
        <dbReference type="Proteomes" id="UP001294412"/>
    </source>
</evidence>